<protein>
    <submittedName>
        <fullName evidence="1">Uncharacterized protein</fullName>
    </submittedName>
</protein>
<feature type="non-terminal residue" evidence="1">
    <location>
        <position position="46"/>
    </location>
</feature>
<sequence length="46" mass="5462">MRSAVSHVKTVSDAYFSSRDYIDTYFTPKTKFREIFLIKSLNKKQN</sequence>
<evidence type="ECO:0000313" key="1">
    <source>
        <dbReference type="EMBL" id="KFM66803.1"/>
    </source>
</evidence>
<accession>A0A087TNW4</accession>
<name>A0A087TNW4_STEMI</name>
<keyword evidence="2" id="KW-1185">Reference proteome</keyword>
<dbReference type="Proteomes" id="UP000054359">
    <property type="component" value="Unassembled WGS sequence"/>
</dbReference>
<gene>
    <name evidence="1" type="ORF">X975_09012</name>
</gene>
<dbReference type="AlphaFoldDB" id="A0A087TNW4"/>
<evidence type="ECO:0000313" key="2">
    <source>
        <dbReference type="Proteomes" id="UP000054359"/>
    </source>
</evidence>
<dbReference type="EMBL" id="KK116098">
    <property type="protein sequence ID" value="KFM66803.1"/>
    <property type="molecule type" value="Genomic_DNA"/>
</dbReference>
<reference evidence="1 2" key="1">
    <citation type="submission" date="2013-11" db="EMBL/GenBank/DDBJ databases">
        <title>Genome sequencing of Stegodyphus mimosarum.</title>
        <authorList>
            <person name="Bechsgaard J."/>
        </authorList>
    </citation>
    <scope>NUCLEOTIDE SEQUENCE [LARGE SCALE GENOMIC DNA]</scope>
</reference>
<organism evidence="1 2">
    <name type="scientific">Stegodyphus mimosarum</name>
    <name type="common">African social velvet spider</name>
    <dbReference type="NCBI Taxonomy" id="407821"/>
    <lineage>
        <taxon>Eukaryota</taxon>
        <taxon>Metazoa</taxon>
        <taxon>Ecdysozoa</taxon>
        <taxon>Arthropoda</taxon>
        <taxon>Chelicerata</taxon>
        <taxon>Arachnida</taxon>
        <taxon>Araneae</taxon>
        <taxon>Araneomorphae</taxon>
        <taxon>Entelegynae</taxon>
        <taxon>Eresoidea</taxon>
        <taxon>Eresidae</taxon>
        <taxon>Stegodyphus</taxon>
    </lineage>
</organism>
<proteinExistence type="predicted"/>